<accession>A0ACC1Y932</accession>
<name>A0ACC1Y932_MELAZ</name>
<evidence type="ECO:0000313" key="1">
    <source>
        <dbReference type="EMBL" id="KAJ4720261.1"/>
    </source>
</evidence>
<dbReference type="EMBL" id="CM051397">
    <property type="protein sequence ID" value="KAJ4720261.1"/>
    <property type="molecule type" value="Genomic_DNA"/>
</dbReference>
<evidence type="ECO:0000313" key="2">
    <source>
        <dbReference type="Proteomes" id="UP001164539"/>
    </source>
</evidence>
<dbReference type="Proteomes" id="UP001164539">
    <property type="component" value="Chromosome 4"/>
</dbReference>
<proteinExistence type="predicted"/>
<keyword evidence="2" id="KW-1185">Reference proteome</keyword>
<comment type="caution">
    <text evidence="1">The sequence shown here is derived from an EMBL/GenBank/DDBJ whole genome shotgun (WGS) entry which is preliminary data.</text>
</comment>
<organism evidence="1 2">
    <name type="scientific">Melia azedarach</name>
    <name type="common">Chinaberry tree</name>
    <dbReference type="NCBI Taxonomy" id="155640"/>
    <lineage>
        <taxon>Eukaryota</taxon>
        <taxon>Viridiplantae</taxon>
        <taxon>Streptophyta</taxon>
        <taxon>Embryophyta</taxon>
        <taxon>Tracheophyta</taxon>
        <taxon>Spermatophyta</taxon>
        <taxon>Magnoliopsida</taxon>
        <taxon>eudicotyledons</taxon>
        <taxon>Gunneridae</taxon>
        <taxon>Pentapetalae</taxon>
        <taxon>rosids</taxon>
        <taxon>malvids</taxon>
        <taxon>Sapindales</taxon>
        <taxon>Meliaceae</taxon>
        <taxon>Melia</taxon>
    </lineage>
</organism>
<sequence length="383" mass="42682">MSKPSKKIINGLLGLHFDHHLRVNLFANSKPSLSSAFRSYFPSNGSSNFTSSSSHFHSKLPSKPTYPNIGLTQIFSNFPKHQSLNSSLALVKPSHKFSSGFRFFSFKSSEIGQKLNGNFAKKVLQKPAAAVSSTFSKYREAIGLQIDAFCKRNYLFLLGAGGVMVCILLWRIMFGIANAFVGISEGLAKYGFLALSSAIVAFTGLYVRSRFTINPDKVYRMAMTKLNTSAGILEVMGAPLSGTDLRAYVMSGGGITLKNFKPSFRSKRCFLIFPIRGSERQGLVSVEVKKKKGQYDMKLLAIDIPMKSGPDQRLFLIGDEDEYRVGGGLISQLRDPVVKAMAATKEFDDLDRIEEEEDAERELQEAERKHREEIEKIEKVDRQ</sequence>
<reference evidence="1 2" key="1">
    <citation type="journal article" date="2023" name="Science">
        <title>Complex scaffold remodeling in plant triterpene biosynthesis.</title>
        <authorList>
            <person name="De La Pena R."/>
            <person name="Hodgson H."/>
            <person name="Liu J.C."/>
            <person name="Stephenson M.J."/>
            <person name="Martin A.C."/>
            <person name="Owen C."/>
            <person name="Harkess A."/>
            <person name="Leebens-Mack J."/>
            <person name="Jimenez L.E."/>
            <person name="Osbourn A."/>
            <person name="Sattely E.S."/>
        </authorList>
    </citation>
    <scope>NUCLEOTIDE SEQUENCE [LARGE SCALE GENOMIC DNA]</scope>
    <source>
        <strain evidence="2">cv. JPN11</strain>
        <tissue evidence="1">Leaf</tissue>
    </source>
</reference>
<protein>
    <submittedName>
        <fullName evidence="1">Import inner membrane translocase subunit</fullName>
    </submittedName>
</protein>
<gene>
    <name evidence="1" type="ORF">OWV82_008122</name>
</gene>